<protein>
    <submittedName>
        <fullName evidence="1">Uncharacterized protein</fullName>
    </submittedName>
</protein>
<dbReference type="RefSeq" id="WP_138231227.1">
    <property type="nucleotide sequence ID" value="NZ_AP022577.1"/>
</dbReference>
<gene>
    <name evidence="1" type="ORF">MAUB_11620</name>
</gene>
<name>A0ABM7I9J5_9MYCO</name>
<organism evidence="1 2">
    <name type="scientific">Mycolicibacterium aubagnense</name>
    <dbReference type="NCBI Taxonomy" id="319707"/>
    <lineage>
        <taxon>Bacteria</taxon>
        <taxon>Bacillati</taxon>
        <taxon>Actinomycetota</taxon>
        <taxon>Actinomycetes</taxon>
        <taxon>Mycobacteriales</taxon>
        <taxon>Mycobacteriaceae</taxon>
        <taxon>Mycolicibacterium</taxon>
    </lineage>
</organism>
<dbReference type="Proteomes" id="UP000465609">
    <property type="component" value="Chromosome"/>
</dbReference>
<evidence type="ECO:0000313" key="2">
    <source>
        <dbReference type="Proteomes" id="UP000465609"/>
    </source>
</evidence>
<sequence length="68" mass="7539">MADDPVDILQRWELAGGVWRIIGRRAHELTIGLFQCDGGERVDVIRSGDAALRAFVGDRESSADQRTN</sequence>
<dbReference type="EMBL" id="AP022577">
    <property type="protein sequence ID" value="BBX83289.1"/>
    <property type="molecule type" value="Genomic_DNA"/>
</dbReference>
<keyword evidence="2" id="KW-1185">Reference proteome</keyword>
<evidence type="ECO:0000313" key="1">
    <source>
        <dbReference type="EMBL" id="BBX83289.1"/>
    </source>
</evidence>
<accession>A0ABM7I9J5</accession>
<proteinExistence type="predicted"/>
<reference evidence="1 2" key="1">
    <citation type="journal article" date="2019" name="Emerg. Microbes Infect.">
        <title>Comprehensive subspecies identification of 175 nontuberculous mycobacteria species based on 7547 genomic profiles.</title>
        <authorList>
            <person name="Matsumoto Y."/>
            <person name="Kinjo T."/>
            <person name="Motooka D."/>
            <person name="Nabeya D."/>
            <person name="Jung N."/>
            <person name="Uechi K."/>
            <person name="Horii T."/>
            <person name="Iida T."/>
            <person name="Fujita J."/>
            <person name="Nakamura S."/>
        </authorList>
    </citation>
    <scope>NUCLEOTIDE SEQUENCE [LARGE SCALE GENOMIC DNA]</scope>
    <source>
        <strain evidence="1 2">JCM 15296</strain>
    </source>
</reference>